<evidence type="ECO:0000313" key="10">
    <source>
        <dbReference type="Proteomes" id="UP000823597"/>
    </source>
</evidence>
<dbReference type="GO" id="GO:0005829">
    <property type="term" value="C:cytosol"/>
    <property type="evidence" value="ECO:0007669"/>
    <property type="project" value="TreeGrafter"/>
</dbReference>
<proteinExistence type="predicted"/>
<keyword evidence="4" id="KW-0547">Nucleotide-binding</keyword>
<comment type="caution">
    <text evidence="9">The sequence shown here is derived from an EMBL/GenBank/DDBJ whole genome shotgun (WGS) entry which is preliminary data.</text>
</comment>
<dbReference type="EMBL" id="JADIME010000052">
    <property type="protein sequence ID" value="MBO8465374.1"/>
    <property type="molecule type" value="Genomic_DNA"/>
</dbReference>
<evidence type="ECO:0000313" key="9">
    <source>
        <dbReference type="EMBL" id="MBO8465374.1"/>
    </source>
</evidence>
<gene>
    <name evidence="9" type="primary">thiD</name>
    <name evidence="9" type="ORF">IAB93_05180</name>
</gene>
<dbReference type="Gene3D" id="3.40.1190.20">
    <property type="match status" value="1"/>
</dbReference>
<dbReference type="SUPFAM" id="SSF53613">
    <property type="entry name" value="Ribokinase-like"/>
    <property type="match status" value="1"/>
</dbReference>
<keyword evidence="5 9" id="KW-0418">Kinase</keyword>
<dbReference type="CDD" id="cd11531">
    <property type="entry name" value="NTP-PPase_BsYpjD"/>
    <property type="match status" value="1"/>
</dbReference>
<reference evidence="9" key="2">
    <citation type="journal article" date="2021" name="PeerJ">
        <title>Extensive microbial diversity within the chicken gut microbiome revealed by metagenomics and culture.</title>
        <authorList>
            <person name="Gilroy R."/>
            <person name="Ravi A."/>
            <person name="Getino M."/>
            <person name="Pursley I."/>
            <person name="Horton D.L."/>
            <person name="Alikhan N.F."/>
            <person name="Baker D."/>
            <person name="Gharbi K."/>
            <person name="Hall N."/>
            <person name="Watson M."/>
            <person name="Adriaenssens E.M."/>
            <person name="Foster-Nyarko E."/>
            <person name="Jarju S."/>
            <person name="Secka A."/>
            <person name="Antonio M."/>
            <person name="Oren A."/>
            <person name="Chaudhuri R.R."/>
            <person name="La Ragione R."/>
            <person name="Hildebrand F."/>
            <person name="Pallen M.J."/>
        </authorList>
    </citation>
    <scope>NUCLEOTIDE SEQUENCE</scope>
    <source>
        <strain evidence="9">10037</strain>
    </source>
</reference>
<dbReference type="NCBIfam" id="TIGR00097">
    <property type="entry name" value="HMP-P_kinase"/>
    <property type="match status" value="1"/>
</dbReference>
<dbReference type="Pfam" id="PF08543">
    <property type="entry name" value="Phos_pyr_kin"/>
    <property type="match status" value="1"/>
</dbReference>
<reference evidence="9" key="1">
    <citation type="submission" date="2020-10" db="EMBL/GenBank/DDBJ databases">
        <authorList>
            <person name="Gilroy R."/>
        </authorList>
    </citation>
    <scope>NUCLEOTIDE SEQUENCE</scope>
    <source>
        <strain evidence="9">10037</strain>
    </source>
</reference>
<evidence type="ECO:0000256" key="1">
    <source>
        <dbReference type="ARBA" id="ARBA00004948"/>
    </source>
</evidence>
<dbReference type="InterPro" id="IPR013749">
    <property type="entry name" value="PM/HMP-P_kinase-1"/>
</dbReference>
<dbReference type="PANTHER" id="PTHR20858:SF17">
    <property type="entry name" value="HYDROXYMETHYLPYRIMIDINE_PHOSPHOMETHYLPYRIMIDINE KINASE THI20-RELATED"/>
    <property type="match status" value="1"/>
</dbReference>
<keyword evidence="3 9" id="KW-0808">Transferase</keyword>
<dbReference type="CDD" id="cd01169">
    <property type="entry name" value="HMPP_kinase"/>
    <property type="match status" value="1"/>
</dbReference>
<dbReference type="Pfam" id="PF03819">
    <property type="entry name" value="MazG"/>
    <property type="match status" value="1"/>
</dbReference>
<keyword evidence="6" id="KW-0067">ATP-binding</keyword>
<dbReference type="InterPro" id="IPR029056">
    <property type="entry name" value="Ribokinase-like"/>
</dbReference>
<dbReference type="GO" id="GO:0008902">
    <property type="term" value="F:hydroxymethylpyrimidine kinase activity"/>
    <property type="evidence" value="ECO:0007669"/>
    <property type="project" value="UniProtKB-EC"/>
</dbReference>
<dbReference type="InterPro" id="IPR004518">
    <property type="entry name" value="MazG-like_dom"/>
</dbReference>
<protein>
    <recommendedName>
        <fullName evidence="2">hydroxymethylpyrimidine kinase</fullName>
        <ecNumber evidence="2">2.7.1.49</ecNumber>
    </recommendedName>
</protein>
<feature type="domain" description="NTP pyrophosphohydrolase MazG-like" evidence="7">
    <location>
        <begin position="289"/>
        <end position="365"/>
    </location>
</feature>
<organism evidence="9 10">
    <name type="scientific">Candidatus Merdivivens pullistercoris</name>
    <dbReference type="NCBI Taxonomy" id="2840873"/>
    <lineage>
        <taxon>Bacteria</taxon>
        <taxon>Pseudomonadati</taxon>
        <taxon>Bacteroidota</taxon>
        <taxon>Bacteroidia</taxon>
        <taxon>Bacteroidales</taxon>
        <taxon>Muribaculaceae</taxon>
        <taxon>Muribaculaceae incertae sedis</taxon>
        <taxon>Candidatus Merdivivens</taxon>
    </lineage>
</organism>
<dbReference type="GO" id="GO:0005524">
    <property type="term" value="F:ATP binding"/>
    <property type="evidence" value="ECO:0007669"/>
    <property type="project" value="UniProtKB-KW"/>
</dbReference>
<evidence type="ECO:0000259" key="7">
    <source>
        <dbReference type="Pfam" id="PF03819"/>
    </source>
</evidence>
<dbReference type="GO" id="GO:0009228">
    <property type="term" value="P:thiamine biosynthetic process"/>
    <property type="evidence" value="ECO:0007669"/>
    <property type="project" value="InterPro"/>
</dbReference>
<evidence type="ECO:0000256" key="3">
    <source>
        <dbReference type="ARBA" id="ARBA00022679"/>
    </source>
</evidence>
<sequence>MTRKYPIVLTIAGSDSSGGAGIQADIKTVSALDAYAASVITAITAQNTEGVYGIHPVPAGMVSAQLEAVFCDLAPDAVKIGMVNTPEEARAIAASLEKHRPPHVVFDPVMVSTSGCGLMAEGAMEQIVGTLFPKAGLITPNLQECSTLTGKTVAGIKEMEQAAESLGERYGCSVLVKGGHSEGDGMTDVLYNNGRTVLFHGKKIDTPNTHGTGCTLSSAIATFLAKGFCMENSVQYAKDYVTLSIIAGKDMAIGHGHGPLWHQAKGIGLRDAQQRIDRWIKQYGVRYFNELTNMAVLTEEVGELARVMARKYGEQSFKPGENQDPSEEMADVFWVLACLANQTGTDLSEALERSFAKKTARDSERHRNNIKLNRQ</sequence>
<dbReference type="PANTHER" id="PTHR20858">
    <property type="entry name" value="PHOSPHOMETHYLPYRIMIDINE KINASE"/>
    <property type="match status" value="1"/>
</dbReference>
<evidence type="ECO:0000259" key="8">
    <source>
        <dbReference type="Pfam" id="PF08543"/>
    </source>
</evidence>
<dbReference type="InterPro" id="IPR012359">
    <property type="entry name" value="MazG-related_YpjD"/>
</dbReference>
<evidence type="ECO:0000256" key="2">
    <source>
        <dbReference type="ARBA" id="ARBA00012135"/>
    </source>
</evidence>
<dbReference type="FunFam" id="3.40.1190.20:FF:000003">
    <property type="entry name" value="Phosphomethylpyrimidine kinase ThiD"/>
    <property type="match status" value="1"/>
</dbReference>
<dbReference type="Gene3D" id="1.10.287.1080">
    <property type="entry name" value="MazG-like"/>
    <property type="match status" value="1"/>
</dbReference>
<dbReference type="Proteomes" id="UP000823597">
    <property type="component" value="Unassembled WGS sequence"/>
</dbReference>
<comment type="pathway">
    <text evidence="1">Cofactor biosynthesis; thiamine diphosphate biosynthesis.</text>
</comment>
<evidence type="ECO:0000256" key="5">
    <source>
        <dbReference type="ARBA" id="ARBA00022777"/>
    </source>
</evidence>
<dbReference type="AlphaFoldDB" id="A0A9D9I3N9"/>
<dbReference type="GO" id="GO:0008972">
    <property type="term" value="F:phosphomethylpyrimidine kinase activity"/>
    <property type="evidence" value="ECO:0007669"/>
    <property type="project" value="InterPro"/>
</dbReference>
<dbReference type="InterPro" id="IPR004399">
    <property type="entry name" value="HMP/HMP-P_kinase_dom"/>
</dbReference>
<evidence type="ECO:0000256" key="6">
    <source>
        <dbReference type="ARBA" id="ARBA00022840"/>
    </source>
</evidence>
<name>A0A9D9I3N9_9BACT</name>
<dbReference type="EC" id="2.7.1.49" evidence="2"/>
<evidence type="ECO:0000256" key="4">
    <source>
        <dbReference type="ARBA" id="ARBA00022741"/>
    </source>
</evidence>
<accession>A0A9D9I3N9</accession>
<feature type="domain" description="Pyridoxamine kinase/Phosphomethylpyrimidine kinase" evidence="8">
    <location>
        <begin position="15"/>
        <end position="260"/>
    </location>
</feature>
<dbReference type="SUPFAM" id="SSF101386">
    <property type="entry name" value="all-alpha NTP pyrophosphatases"/>
    <property type="match status" value="1"/>
</dbReference>